<dbReference type="EMBL" id="BRYB01000862">
    <property type="protein sequence ID" value="GMI39217.1"/>
    <property type="molecule type" value="Genomic_DNA"/>
</dbReference>
<sequence length="283" mass="30384">MPLIPPPPENASVDAFLSKEIQEPVLEPGPAHRRRAPPPLGPAKPRAKFYTAAEIEHEIRCSGHNVVSTVYVQGGSFHLSSGPAAFRPCGEVEFAQGVAAQCDAGVYGGAARLCAGYRGGTWTCAARARRRVVARMAGQPELPGAVGHGSPAELPQLAALAKEFPSATIVVNHCGTKTGPPLSEDGEKLALWRANMAELGECPNVYAKLGGTAMVECGLGLEKREAPVGSDELLELTFPYYEHVIKSFGAAKCMFESNYPVERDVVSYRTLWNTFKKIYVSFK</sequence>
<evidence type="ECO:0000256" key="1">
    <source>
        <dbReference type="ARBA" id="ARBA00038310"/>
    </source>
</evidence>
<feature type="domain" description="Amidohydrolase-related" evidence="3">
    <location>
        <begin position="149"/>
        <end position="275"/>
    </location>
</feature>
<evidence type="ECO:0000313" key="4">
    <source>
        <dbReference type="EMBL" id="GMI39217.1"/>
    </source>
</evidence>
<comment type="caution">
    <text evidence="4">The sequence shown here is derived from an EMBL/GenBank/DDBJ whole genome shotgun (WGS) entry which is preliminary data.</text>
</comment>
<dbReference type="PANTHER" id="PTHR43569:SF1">
    <property type="entry name" value="BLL3371 PROTEIN"/>
    <property type="match status" value="1"/>
</dbReference>
<accession>A0ABQ6N3V9</accession>
<dbReference type="Pfam" id="PF04909">
    <property type="entry name" value="Amidohydro_2"/>
    <property type="match status" value="1"/>
</dbReference>
<feature type="region of interest" description="Disordered" evidence="2">
    <location>
        <begin position="24"/>
        <end position="45"/>
    </location>
</feature>
<dbReference type="InterPro" id="IPR052350">
    <property type="entry name" value="Metallo-dep_Lactonases"/>
</dbReference>
<organism evidence="4 5">
    <name type="scientific">Tetraparma gracilis</name>
    <dbReference type="NCBI Taxonomy" id="2962635"/>
    <lineage>
        <taxon>Eukaryota</taxon>
        <taxon>Sar</taxon>
        <taxon>Stramenopiles</taxon>
        <taxon>Ochrophyta</taxon>
        <taxon>Bolidophyceae</taxon>
        <taxon>Parmales</taxon>
        <taxon>Triparmaceae</taxon>
        <taxon>Tetraparma</taxon>
    </lineage>
</organism>
<evidence type="ECO:0000256" key="2">
    <source>
        <dbReference type="SAM" id="MobiDB-lite"/>
    </source>
</evidence>
<comment type="similarity">
    <text evidence="1">Belongs to the metallo-dependent hydrolases superfamily.</text>
</comment>
<evidence type="ECO:0000313" key="5">
    <source>
        <dbReference type="Proteomes" id="UP001165060"/>
    </source>
</evidence>
<proteinExistence type="inferred from homology"/>
<gene>
    <name evidence="4" type="ORF">TeGR_g2997</name>
</gene>
<dbReference type="Gene3D" id="3.20.20.140">
    <property type="entry name" value="Metal-dependent hydrolases"/>
    <property type="match status" value="1"/>
</dbReference>
<keyword evidence="5" id="KW-1185">Reference proteome</keyword>
<dbReference type="InterPro" id="IPR006680">
    <property type="entry name" value="Amidohydro-rel"/>
</dbReference>
<protein>
    <recommendedName>
        <fullName evidence="3">Amidohydrolase-related domain-containing protein</fullName>
    </recommendedName>
</protein>
<reference evidence="4 5" key="1">
    <citation type="journal article" date="2023" name="Commun. Biol.">
        <title>Genome analysis of Parmales, the sister group of diatoms, reveals the evolutionary specialization of diatoms from phago-mixotrophs to photoautotrophs.</title>
        <authorList>
            <person name="Ban H."/>
            <person name="Sato S."/>
            <person name="Yoshikawa S."/>
            <person name="Yamada K."/>
            <person name="Nakamura Y."/>
            <person name="Ichinomiya M."/>
            <person name="Sato N."/>
            <person name="Blanc-Mathieu R."/>
            <person name="Endo H."/>
            <person name="Kuwata A."/>
            <person name="Ogata H."/>
        </authorList>
    </citation>
    <scope>NUCLEOTIDE SEQUENCE [LARGE SCALE GENOMIC DNA]</scope>
</reference>
<dbReference type="InterPro" id="IPR032466">
    <property type="entry name" value="Metal_Hydrolase"/>
</dbReference>
<evidence type="ECO:0000259" key="3">
    <source>
        <dbReference type="Pfam" id="PF04909"/>
    </source>
</evidence>
<dbReference type="SUPFAM" id="SSF51556">
    <property type="entry name" value="Metallo-dependent hydrolases"/>
    <property type="match status" value="1"/>
</dbReference>
<dbReference type="Proteomes" id="UP001165060">
    <property type="component" value="Unassembled WGS sequence"/>
</dbReference>
<dbReference type="PANTHER" id="PTHR43569">
    <property type="entry name" value="AMIDOHYDROLASE"/>
    <property type="match status" value="1"/>
</dbReference>
<name>A0ABQ6N3V9_9STRA</name>